<sequence>MTTFATRLCGYSVVGDTYKAALDVYNWVKKKESVGAIVQTAEDKAVAVIKPIIESGLVQKIDDIACHHVLDRAEAACQQIKTTSNERLILPTANCAINIAETCANLYLPKDEDPKFAAGGNATPSERLIRLQQRASTHAEVLIHSTVEHANSLLSTLAAYGSSLNQTVSKATIKSTLAQAIALYELAYSTAKVVSLPIAVRCISMILDRVRKLNEQIKESKAINWMDLKQLVTVLEFMKSRLDVNEAVTEIELEEVTKKSDESMASGDQTESEPDHVDHVN</sequence>
<keyword evidence="2" id="KW-1185">Reference proteome</keyword>
<organism evidence="2 3">
    <name type="scientific">Trichobilharzia regenti</name>
    <name type="common">Nasal bird schistosome</name>
    <dbReference type="NCBI Taxonomy" id="157069"/>
    <lineage>
        <taxon>Eukaryota</taxon>
        <taxon>Metazoa</taxon>
        <taxon>Spiralia</taxon>
        <taxon>Lophotrochozoa</taxon>
        <taxon>Platyhelminthes</taxon>
        <taxon>Trematoda</taxon>
        <taxon>Digenea</taxon>
        <taxon>Strigeidida</taxon>
        <taxon>Schistosomatoidea</taxon>
        <taxon>Schistosomatidae</taxon>
        <taxon>Trichobilharzia</taxon>
    </lineage>
</organism>
<reference evidence="2" key="1">
    <citation type="submission" date="2022-06" db="EMBL/GenBank/DDBJ databases">
        <authorList>
            <person name="Berger JAMES D."/>
            <person name="Berger JAMES D."/>
        </authorList>
    </citation>
    <scope>NUCLEOTIDE SEQUENCE [LARGE SCALE GENOMIC DNA]</scope>
</reference>
<proteinExistence type="predicted"/>
<evidence type="ECO:0000256" key="1">
    <source>
        <dbReference type="SAM" id="MobiDB-lite"/>
    </source>
</evidence>
<evidence type="ECO:0000313" key="2">
    <source>
        <dbReference type="Proteomes" id="UP000050795"/>
    </source>
</evidence>
<dbReference type="AlphaFoldDB" id="A0AA85K9P2"/>
<accession>A0AA85K9P2</accession>
<dbReference type="WBParaSite" id="TREG1_63810.1">
    <property type="protein sequence ID" value="TREG1_63810.1"/>
    <property type="gene ID" value="TREG1_63810"/>
</dbReference>
<dbReference type="Proteomes" id="UP000050795">
    <property type="component" value="Unassembled WGS sequence"/>
</dbReference>
<protein>
    <submittedName>
        <fullName evidence="3">Uncharacterized protein</fullName>
    </submittedName>
</protein>
<evidence type="ECO:0000313" key="3">
    <source>
        <dbReference type="WBParaSite" id="TREG1_63810.1"/>
    </source>
</evidence>
<reference evidence="3" key="2">
    <citation type="submission" date="2023-11" db="UniProtKB">
        <authorList>
            <consortium name="WormBaseParasite"/>
        </authorList>
    </citation>
    <scope>IDENTIFICATION</scope>
</reference>
<name>A0AA85K9P2_TRIRE</name>
<feature type="region of interest" description="Disordered" evidence="1">
    <location>
        <begin position="255"/>
        <end position="281"/>
    </location>
</feature>